<keyword evidence="1" id="KW-1133">Transmembrane helix</keyword>
<dbReference type="OrthoDB" id="3340928at2759"/>
<keyword evidence="1" id="KW-0472">Membrane</keyword>
<keyword evidence="1" id="KW-0812">Transmembrane</keyword>
<dbReference type="Proteomes" id="UP000186303">
    <property type="component" value="Chromosome 1"/>
</dbReference>
<protein>
    <submittedName>
        <fullName evidence="2">Uncharacterized protein</fullName>
    </submittedName>
</protein>
<evidence type="ECO:0000256" key="1">
    <source>
        <dbReference type="SAM" id="Phobius"/>
    </source>
</evidence>
<feature type="transmembrane region" description="Helical" evidence="1">
    <location>
        <begin position="43"/>
        <end position="66"/>
    </location>
</feature>
<reference evidence="3" key="1">
    <citation type="journal article" date="2017" name="Nucleic Acids Res.">
        <title>Proteogenomics produces comprehensive and highly accurate protein-coding gene annotation in a complete genome assembly of Malassezia sympodialis.</title>
        <authorList>
            <person name="Zhu Y."/>
            <person name="Engstroem P.G."/>
            <person name="Tellgren-Roth C."/>
            <person name="Baudo C.D."/>
            <person name="Kennell J.C."/>
            <person name="Sun S."/>
            <person name="Billmyre R.B."/>
            <person name="Schroeder M.S."/>
            <person name="Andersson A."/>
            <person name="Holm T."/>
            <person name="Sigurgeirsson B."/>
            <person name="Wu G."/>
            <person name="Sankaranarayanan S.R."/>
            <person name="Siddharthan R."/>
            <person name="Sanyal K."/>
            <person name="Lundeberg J."/>
            <person name="Nystedt B."/>
            <person name="Boekhout T."/>
            <person name="Dawson T.L. Jr."/>
            <person name="Heitman J."/>
            <person name="Scheynius A."/>
            <person name="Lehtioe J."/>
        </authorList>
    </citation>
    <scope>NUCLEOTIDE SEQUENCE [LARGE SCALE GENOMIC DNA]</scope>
    <source>
        <strain evidence="3">ATCC 42132</strain>
    </source>
</reference>
<sequence>MNASGVKVAGEVGLRRRGTQGADVVPDEPARGTIAPTKPAPMLFAPLVDAVWYVWTYLCAVFGLILVEPAEFVAMLMIYALLIYGVLLAFYHFPNYMAIALHRMHYYLTGESN</sequence>
<evidence type="ECO:0000313" key="2">
    <source>
        <dbReference type="EMBL" id="SHO76063.1"/>
    </source>
</evidence>
<organism evidence="2 3">
    <name type="scientific">Malassezia sympodialis (strain ATCC 42132)</name>
    <name type="common">Atopic eczema-associated yeast</name>
    <dbReference type="NCBI Taxonomy" id="1230383"/>
    <lineage>
        <taxon>Eukaryota</taxon>
        <taxon>Fungi</taxon>
        <taxon>Dikarya</taxon>
        <taxon>Basidiomycota</taxon>
        <taxon>Ustilaginomycotina</taxon>
        <taxon>Malasseziomycetes</taxon>
        <taxon>Malasseziales</taxon>
        <taxon>Malasseziaceae</taxon>
        <taxon>Malassezia</taxon>
    </lineage>
</organism>
<evidence type="ECO:0000313" key="3">
    <source>
        <dbReference type="Proteomes" id="UP000186303"/>
    </source>
</evidence>
<proteinExistence type="predicted"/>
<dbReference type="EMBL" id="LT671821">
    <property type="protein sequence ID" value="SHO76063.1"/>
    <property type="molecule type" value="Genomic_DNA"/>
</dbReference>
<dbReference type="AlphaFoldDB" id="A0A1M8A0T4"/>
<name>A0A1M8A0T4_MALS4</name>
<dbReference type="VEuPathDB" id="FungiDB:MSYG_0398"/>
<keyword evidence="3" id="KW-1185">Reference proteome</keyword>
<feature type="transmembrane region" description="Helical" evidence="1">
    <location>
        <begin position="72"/>
        <end position="93"/>
    </location>
</feature>
<gene>
    <name evidence="2" type="ORF">MSYG_0398</name>
</gene>
<accession>A0A1M8A0T4</accession>